<evidence type="ECO:0000313" key="2">
    <source>
        <dbReference type="Proteomes" id="UP001597231"/>
    </source>
</evidence>
<sequence length="89" mass="10304">MNLTKENRREQDEYFEDRAGTEDARYHVVPHDEEGWAVRREGDDQLSCTAKSQEEAIDEAKKLAEQSGTMVYIHGKDGKIEKQLEYGNE</sequence>
<dbReference type="RefSeq" id="WP_381480460.1">
    <property type="nucleotide sequence ID" value="NZ_JBHTLT010000043.1"/>
</dbReference>
<protein>
    <submittedName>
        <fullName evidence="1">DUF2188 domain-containing protein</fullName>
    </submittedName>
</protein>
<keyword evidence="2" id="KW-1185">Reference proteome</keyword>
<dbReference type="Pfam" id="PF09954">
    <property type="entry name" value="DUF2188"/>
    <property type="match status" value="1"/>
</dbReference>
<dbReference type="EMBL" id="JBHTLT010000043">
    <property type="protein sequence ID" value="MFD1205263.1"/>
    <property type="molecule type" value="Genomic_DNA"/>
</dbReference>
<proteinExistence type="predicted"/>
<comment type="caution">
    <text evidence="1">The sequence shown here is derived from an EMBL/GenBank/DDBJ whole genome shotgun (WGS) entry which is preliminary data.</text>
</comment>
<accession>A0ABW3U0P3</accession>
<reference evidence="2" key="1">
    <citation type="journal article" date="2019" name="Int. J. Syst. Evol. Microbiol.">
        <title>The Global Catalogue of Microorganisms (GCM) 10K type strain sequencing project: providing services to taxonomists for standard genome sequencing and annotation.</title>
        <authorList>
            <consortium name="The Broad Institute Genomics Platform"/>
            <consortium name="The Broad Institute Genome Sequencing Center for Infectious Disease"/>
            <person name="Wu L."/>
            <person name="Ma J."/>
        </authorList>
    </citation>
    <scope>NUCLEOTIDE SEQUENCE [LARGE SCALE GENOMIC DNA]</scope>
    <source>
        <strain evidence="2">CCUG 53915</strain>
    </source>
</reference>
<gene>
    <name evidence="1" type="ORF">ACFQ38_09120</name>
</gene>
<organism evidence="1 2">
    <name type="scientific">Sporosarcina contaminans</name>
    <dbReference type="NCBI Taxonomy" id="633403"/>
    <lineage>
        <taxon>Bacteria</taxon>
        <taxon>Bacillati</taxon>
        <taxon>Bacillota</taxon>
        <taxon>Bacilli</taxon>
        <taxon>Bacillales</taxon>
        <taxon>Caryophanaceae</taxon>
        <taxon>Sporosarcina</taxon>
    </lineage>
</organism>
<dbReference type="InterPro" id="IPR018691">
    <property type="entry name" value="DUF2188"/>
</dbReference>
<dbReference type="Proteomes" id="UP001597231">
    <property type="component" value="Unassembled WGS sequence"/>
</dbReference>
<name>A0ABW3U0P3_9BACL</name>
<evidence type="ECO:0000313" key="1">
    <source>
        <dbReference type="EMBL" id="MFD1205263.1"/>
    </source>
</evidence>